<gene>
    <name evidence="1" type="ORF">O3P16_14065</name>
</gene>
<dbReference type="Proteomes" id="UP001210231">
    <property type="component" value="Unassembled WGS sequence"/>
</dbReference>
<comment type="caution">
    <text evidence="1">The sequence shown here is derived from an EMBL/GenBank/DDBJ whole genome shotgun (WGS) entry which is preliminary data.</text>
</comment>
<evidence type="ECO:0000313" key="2">
    <source>
        <dbReference type="Proteomes" id="UP001210231"/>
    </source>
</evidence>
<proteinExistence type="predicted"/>
<name>A0ABT4UNZ1_9BACT</name>
<organism evidence="1 2">
    <name type="scientific">Polluticaenibacter yanchengensis</name>
    <dbReference type="NCBI Taxonomy" id="3014562"/>
    <lineage>
        <taxon>Bacteria</taxon>
        <taxon>Pseudomonadati</taxon>
        <taxon>Bacteroidota</taxon>
        <taxon>Chitinophagia</taxon>
        <taxon>Chitinophagales</taxon>
        <taxon>Chitinophagaceae</taxon>
        <taxon>Polluticaenibacter</taxon>
    </lineage>
</organism>
<reference evidence="1 2" key="1">
    <citation type="submission" date="2022-12" db="EMBL/GenBank/DDBJ databases">
        <title>Chitinophagaceae gen. sp. nov., a new member of the family Chitinophagaceae, isolated from soil in a chemical factory.</title>
        <authorList>
            <person name="Ke Z."/>
        </authorList>
    </citation>
    <scope>NUCLEOTIDE SEQUENCE [LARGE SCALE GENOMIC DNA]</scope>
    <source>
        <strain evidence="1 2">LY-5</strain>
    </source>
</reference>
<dbReference type="EMBL" id="JAQGEF010000019">
    <property type="protein sequence ID" value="MDA3615935.1"/>
    <property type="molecule type" value="Genomic_DNA"/>
</dbReference>
<sequence length="331" mass="37350">MPSSLQINKVDVIIYAVEKSLDSYKFNLLYNKQLFIDQLKTNNLGKRTIDEGSMDEKSGMNFSEYVAILSGNTDLLNKAKLEKQIGGLESEKQAFNRSKFSAKYKLQEVTELLNSTQSRLNRMSLDWDNLQQRIQMHSDGTIANPVQLDGLPLNADIKQIGTKLNQLSSKARTGGQYEEIGSLYGFTLLVKTEMSEKEGVDIRVNRFLIQGEGNIKYTYNNGLIAKDEKLAATNFLNALEKLPGYIAQEQKKISEIQKDLPVLQEVINGTWSKETRLSELKTELAAIERKIQLSLTIETNEEPGQQVVKNKDVPDLETIVPKKVIYLPKGI</sequence>
<accession>A0ABT4UNZ1</accession>
<protein>
    <recommendedName>
        <fullName evidence="3">DNA methylase</fullName>
    </recommendedName>
</protein>
<keyword evidence="2" id="KW-1185">Reference proteome</keyword>
<evidence type="ECO:0000313" key="1">
    <source>
        <dbReference type="EMBL" id="MDA3615935.1"/>
    </source>
</evidence>
<dbReference type="RefSeq" id="WP_407032263.1">
    <property type="nucleotide sequence ID" value="NZ_JAQGEF010000019.1"/>
</dbReference>
<evidence type="ECO:0008006" key="3">
    <source>
        <dbReference type="Google" id="ProtNLM"/>
    </source>
</evidence>